<gene>
    <name evidence="2" type="ORF">HNQ64_002544</name>
</gene>
<dbReference type="AlphaFoldDB" id="A0A7W8DQV9"/>
<reference evidence="2 3" key="1">
    <citation type="submission" date="2020-08" db="EMBL/GenBank/DDBJ databases">
        <title>Genomic Encyclopedia of Type Strains, Phase IV (KMG-IV): sequencing the most valuable type-strain genomes for metagenomic binning, comparative biology and taxonomic classification.</title>
        <authorList>
            <person name="Goeker M."/>
        </authorList>
    </citation>
    <scope>NUCLEOTIDE SEQUENCE [LARGE SCALE GENOMIC DNA]</scope>
    <source>
        <strain evidence="2 3">DSM 12251</strain>
    </source>
</reference>
<protein>
    <submittedName>
        <fullName evidence="2">Uncharacterized protein</fullName>
    </submittedName>
</protein>
<organism evidence="2 3">
    <name type="scientific">Prosthecobacter dejongeii</name>
    <dbReference type="NCBI Taxonomy" id="48465"/>
    <lineage>
        <taxon>Bacteria</taxon>
        <taxon>Pseudomonadati</taxon>
        <taxon>Verrucomicrobiota</taxon>
        <taxon>Verrucomicrobiia</taxon>
        <taxon>Verrucomicrobiales</taxon>
        <taxon>Verrucomicrobiaceae</taxon>
        <taxon>Prosthecobacter</taxon>
    </lineage>
</organism>
<comment type="caution">
    <text evidence="2">The sequence shown here is derived from an EMBL/GenBank/DDBJ whole genome shotgun (WGS) entry which is preliminary data.</text>
</comment>
<proteinExistence type="predicted"/>
<keyword evidence="1" id="KW-1133">Transmembrane helix</keyword>
<keyword evidence="3" id="KW-1185">Reference proteome</keyword>
<dbReference type="Proteomes" id="UP000534294">
    <property type="component" value="Unassembled WGS sequence"/>
</dbReference>
<name>A0A7W8DQV9_9BACT</name>
<feature type="transmembrane region" description="Helical" evidence="1">
    <location>
        <begin position="49"/>
        <end position="69"/>
    </location>
</feature>
<evidence type="ECO:0000313" key="3">
    <source>
        <dbReference type="Proteomes" id="UP000534294"/>
    </source>
</evidence>
<evidence type="ECO:0000256" key="1">
    <source>
        <dbReference type="SAM" id="Phobius"/>
    </source>
</evidence>
<evidence type="ECO:0000313" key="2">
    <source>
        <dbReference type="EMBL" id="MBB5038286.1"/>
    </source>
</evidence>
<keyword evidence="1" id="KW-0812">Transmembrane</keyword>
<accession>A0A7W8DQV9</accession>
<dbReference type="EMBL" id="JACHIF010000004">
    <property type="protein sequence ID" value="MBB5038286.1"/>
    <property type="molecule type" value="Genomic_DNA"/>
</dbReference>
<sequence>MARLSYTHGFDLIFKLLLLGLLFTLFVYTGDFVTYHREDLKPYGITGDWVDLLAVLSSLLLAAGVVYILRRTPLPLVPAFLYVRWSLRTPIRWAEVHQIAFLFVPSQDGTWHTLQHLRKLPQDQRRDALFKLAATLR</sequence>
<keyword evidence="1" id="KW-0472">Membrane</keyword>
<feature type="transmembrane region" description="Helical" evidence="1">
    <location>
        <begin position="12"/>
        <end position="29"/>
    </location>
</feature>